<accession>Q10DQ0</accession>
<organism evidence="1 2">
    <name type="scientific">Oryza sativa subsp. japonica</name>
    <name type="common">Rice</name>
    <dbReference type="NCBI Taxonomy" id="39947"/>
    <lineage>
        <taxon>Eukaryota</taxon>
        <taxon>Viridiplantae</taxon>
        <taxon>Streptophyta</taxon>
        <taxon>Embryophyta</taxon>
        <taxon>Tracheophyta</taxon>
        <taxon>Spermatophyta</taxon>
        <taxon>Magnoliopsida</taxon>
        <taxon>Liliopsida</taxon>
        <taxon>Poales</taxon>
        <taxon>Poaceae</taxon>
        <taxon>BOP clade</taxon>
        <taxon>Oryzoideae</taxon>
        <taxon>Oryzeae</taxon>
        <taxon>Oryzinae</taxon>
        <taxon>Oryza</taxon>
        <taxon>Oryza sativa</taxon>
    </lineage>
</organism>
<proteinExistence type="predicted"/>
<dbReference type="AlphaFoldDB" id="Q10DQ0"/>
<dbReference type="Proteomes" id="UP000000763">
    <property type="component" value="Chromosome 3"/>
</dbReference>
<reference evidence="2" key="1">
    <citation type="journal article" date="2005" name="Nature">
        <title>The map-based sequence of the rice genome.</title>
        <authorList>
            <consortium name="International rice genome sequencing project (IRGSP)"/>
            <person name="Matsumoto T."/>
            <person name="Wu J."/>
            <person name="Kanamori H."/>
            <person name="Katayose Y."/>
            <person name="Fujisawa M."/>
            <person name="Namiki N."/>
            <person name="Mizuno H."/>
            <person name="Yamamoto K."/>
            <person name="Antonio B.A."/>
            <person name="Baba T."/>
            <person name="Sakata K."/>
            <person name="Nagamura Y."/>
            <person name="Aoki H."/>
            <person name="Arikawa K."/>
            <person name="Arita K."/>
            <person name="Bito T."/>
            <person name="Chiden Y."/>
            <person name="Fujitsuka N."/>
            <person name="Fukunaka R."/>
            <person name="Hamada M."/>
            <person name="Harada C."/>
            <person name="Hayashi A."/>
            <person name="Hijishita S."/>
            <person name="Honda M."/>
            <person name="Hosokawa S."/>
            <person name="Ichikawa Y."/>
            <person name="Idonuma A."/>
            <person name="Iijima M."/>
            <person name="Ikeda M."/>
            <person name="Ikeno M."/>
            <person name="Ito K."/>
            <person name="Ito S."/>
            <person name="Ito T."/>
            <person name="Ito Y."/>
            <person name="Ito Y."/>
            <person name="Iwabuchi A."/>
            <person name="Kamiya K."/>
            <person name="Karasawa W."/>
            <person name="Kurita K."/>
            <person name="Katagiri S."/>
            <person name="Kikuta A."/>
            <person name="Kobayashi H."/>
            <person name="Kobayashi N."/>
            <person name="Machita K."/>
            <person name="Maehara T."/>
            <person name="Masukawa M."/>
            <person name="Mizubayashi T."/>
            <person name="Mukai Y."/>
            <person name="Nagasaki H."/>
            <person name="Nagata Y."/>
            <person name="Naito S."/>
            <person name="Nakashima M."/>
            <person name="Nakama Y."/>
            <person name="Nakamichi Y."/>
            <person name="Nakamura M."/>
            <person name="Meguro A."/>
            <person name="Negishi M."/>
            <person name="Ohta I."/>
            <person name="Ohta T."/>
            <person name="Okamoto M."/>
            <person name="Ono N."/>
            <person name="Saji S."/>
            <person name="Sakaguchi M."/>
            <person name="Sakai K."/>
            <person name="Shibata M."/>
            <person name="Shimokawa T."/>
            <person name="Song J."/>
            <person name="Takazaki Y."/>
            <person name="Terasawa K."/>
            <person name="Tsugane M."/>
            <person name="Tsuji K."/>
            <person name="Ueda S."/>
            <person name="Waki K."/>
            <person name="Yamagata H."/>
            <person name="Yamamoto M."/>
            <person name="Yamamoto S."/>
            <person name="Yamane H."/>
            <person name="Yoshiki S."/>
            <person name="Yoshihara R."/>
            <person name="Yukawa K."/>
            <person name="Zhong H."/>
            <person name="Yano M."/>
            <person name="Yuan Q."/>
            <person name="Ouyang S."/>
            <person name="Liu J."/>
            <person name="Jones K.M."/>
            <person name="Gansberger K."/>
            <person name="Moffat K."/>
            <person name="Hill J."/>
            <person name="Bera J."/>
            <person name="Fadrosh D."/>
            <person name="Jin S."/>
            <person name="Johri S."/>
            <person name="Kim M."/>
            <person name="Overton L."/>
            <person name="Reardon M."/>
            <person name="Tsitrin T."/>
            <person name="Vuong H."/>
            <person name="Weaver B."/>
            <person name="Ciecko A."/>
            <person name="Tallon L."/>
            <person name="Jackson J."/>
            <person name="Pai G."/>
            <person name="Aken S.V."/>
            <person name="Utterback T."/>
            <person name="Reidmuller S."/>
            <person name="Feldblyum T."/>
            <person name="Hsiao J."/>
            <person name="Zismann V."/>
            <person name="Iobst S."/>
            <person name="de Vazeille A.R."/>
            <person name="Buell C.R."/>
            <person name="Ying K."/>
            <person name="Li Y."/>
            <person name="Lu T."/>
            <person name="Huang Y."/>
            <person name="Zhao Q."/>
            <person name="Feng Q."/>
            <person name="Zhang L."/>
            <person name="Zhu J."/>
            <person name="Weng Q."/>
            <person name="Mu J."/>
            <person name="Lu Y."/>
            <person name="Fan D."/>
            <person name="Liu Y."/>
            <person name="Guan J."/>
            <person name="Zhang Y."/>
            <person name="Yu S."/>
            <person name="Liu X."/>
            <person name="Zhang Y."/>
            <person name="Hong G."/>
            <person name="Han B."/>
            <person name="Choisne N."/>
            <person name="Demange N."/>
            <person name="Orjeda G."/>
            <person name="Samain S."/>
            <person name="Cattolico L."/>
            <person name="Pelletier E."/>
            <person name="Couloux A."/>
            <person name="Segurens B."/>
            <person name="Wincker P."/>
            <person name="D'Hont A."/>
            <person name="Scarpelli C."/>
            <person name="Weissenbach J."/>
            <person name="Salanoubat M."/>
            <person name="Quetier F."/>
            <person name="Yu Y."/>
            <person name="Kim H.R."/>
            <person name="Rambo T."/>
            <person name="Currie J."/>
            <person name="Collura K."/>
            <person name="Luo M."/>
            <person name="Yang T."/>
            <person name="Ammiraju J.S.S."/>
            <person name="Engler F."/>
            <person name="Soderlund C."/>
            <person name="Wing R.A."/>
            <person name="Palmer L.E."/>
            <person name="de la Bastide M."/>
            <person name="Spiegel L."/>
            <person name="Nascimento L."/>
            <person name="Zutavern T."/>
            <person name="O'Shaughnessy A."/>
            <person name="Dike S."/>
            <person name="Dedhia N."/>
            <person name="Preston R."/>
            <person name="Balija V."/>
            <person name="McCombie W.R."/>
            <person name="Chow T."/>
            <person name="Chen H."/>
            <person name="Chung M."/>
            <person name="Chen C."/>
            <person name="Shaw J."/>
            <person name="Wu H."/>
            <person name="Hsiao K."/>
            <person name="Chao Y."/>
            <person name="Chu M."/>
            <person name="Cheng C."/>
            <person name="Hour A."/>
            <person name="Lee P."/>
            <person name="Lin S."/>
            <person name="Lin Y."/>
            <person name="Liou J."/>
            <person name="Liu S."/>
            <person name="Hsing Y."/>
            <person name="Raghuvanshi S."/>
            <person name="Mohanty A."/>
            <person name="Bharti A.K."/>
            <person name="Gaur A."/>
            <person name="Gupta V."/>
            <person name="Kumar D."/>
            <person name="Ravi V."/>
            <person name="Vij S."/>
            <person name="Kapur A."/>
            <person name="Khurana P."/>
            <person name="Khurana P."/>
            <person name="Khurana J.P."/>
            <person name="Tyagi A.K."/>
            <person name="Gaikwad K."/>
            <person name="Singh A."/>
            <person name="Dalal V."/>
            <person name="Srivastava S."/>
            <person name="Dixit A."/>
            <person name="Pal A.K."/>
            <person name="Ghazi I.A."/>
            <person name="Yadav M."/>
            <person name="Pandit A."/>
            <person name="Bhargava A."/>
            <person name="Sureshbabu K."/>
            <person name="Batra K."/>
            <person name="Sharma T.R."/>
            <person name="Mohapatra T."/>
            <person name="Singh N.K."/>
            <person name="Messing J."/>
            <person name="Nelson A.B."/>
            <person name="Fuks G."/>
            <person name="Kavchok S."/>
            <person name="Keizer G."/>
            <person name="Linton E."/>
            <person name="Llaca V."/>
            <person name="Song R."/>
            <person name="Tanyolac B."/>
            <person name="Young S."/>
            <person name="Ho-Il K."/>
            <person name="Hahn J.H."/>
            <person name="Sangsakoo G."/>
            <person name="Vanavichit A."/>
            <person name="de Mattos Luiz.A.T."/>
            <person name="Zimmer P.D."/>
            <person name="Malone G."/>
            <person name="Dellagostin O."/>
            <person name="de Oliveira A.C."/>
            <person name="Bevan M."/>
            <person name="Bancroft I."/>
            <person name="Minx P."/>
            <person name="Cordum H."/>
            <person name="Wilson R."/>
            <person name="Cheng Z."/>
            <person name="Jin W."/>
            <person name="Jiang J."/>
            <person name="Leong S.A."/>
            <person name="Iwama H."/>
            <person name="Gojobori T."/>
            <person name="Itoh T."/>
            <person name="Niimura Y."/>
            <person name="Fujii Y."/>
            <person name="Habara T."/>
            <person name="Sakai H."/>
            <person name="Sato Y."/>
            <person name="Wilson G."/>
            <person name="Kumar K."/>
            <person name="McCouch S."/>
            <person name="Juretic N."/>
            <person name="Hoen D."/>
            <person name="Wright S."/>
            <person name="Bruskiewich R."/>
            <person name="Bureau T."/>
            <person name="Miyao A."/>
            <person name="Hirochika H."/>
            <person name="Nishikawa T."/>
            <person name="Kadowaki K."/>
            <person name="Sugiura M."/>
            <person name="Burr B."/>
            <person name="Sasaki T."/>
        </authorList>
    </citation>
    <scope>NUCLEOTIDE SEQUENCE [LARGE SCALE GENOMIC DNA]</scope>
    <source>
        <strain evidence="2">cv. Nipponbare</strain>
    </source>
</reference>
<sequence>MSSPPPPAAHDAVFTRIVQAIADSIHASYDVPAGLSVDPDVIRSVADAAAAQAKTAAHDALATHLRALLQVTEHDASSALVDTTSPAAGPVATPTSGAMPTLVILSTSDLAVIAAIEQS</sequence>
<gene>
    <name evidence="1" type="ORF">OJ1499_D04.7</name>
</gene>
<dbReference type="EMBL" id="AC137997">
    <property type="protein sequence ID" value="AAR01631.1"/>
    <property type="molecule type" value="Genomic_DNA"/>
</dbReference>
<evidence type="ECO:0000313" key="1">
    <source>
        <dbReference type="EMBL" id="AAR01631.1"/>
    </source>
</evidence>
<reference evidence="2" key="2">
    <citation type="journal article" date="2008" name="Nucleic Acids Res.">
        <title>The rice annotation project database (RAP-DB): 2008 update.</title>
        <authorList>
            <consortium name="The rice annotation project (RAP)"/>
        </authorList>
    </citation>
    <scope>GENOME REANNOTATION</scope>
    <source>
        <strain evidence="2">cv. Nipponbare</strain>
    </source>
</reference>
<name>Q10DQ0_ORYSJ</name>
<protein>
    <submittedName>
        <fullName evidence="1">Uncharacterized protein</fullName>
    </submittedName>
</protein>
<evidence type="ECO:0000313" key="2">
    <source>
        <dbReference type="Proteomes" id="UP000000763"/>
    </source>
</evidence>